<evidence type="ECO:0000313" key="4">
    <source>
        <dbReference type="EMBL" id="CCA66852.1"/>
    </source>
</evidence>
<sequence>MATASSSELFLDHPGDESSPNITSNASFDGRENPFQIKNKSRPASLLSRASGESTIELPDEVITTEGLRHSEIALNAKKYKTSSFLDRLMQILGELQVPTWSERPLSSNASISSRSSFNMSVAPPEKGDIWIHKVSGSLTNAAFFVLVPSTSREQITSFQSKAPYKTLLLRVYGPSSSSLINRSAELRILHVLSSRYRIGPRVWGTFANGRIEEYFESDPLTSSDIRDPHISRCIAVRMSELHRVDVRKVVDPKQWADPGDGTRGELGVKRNVRTWIPPAREVLSLIRNEEYKKEIDFELLVKQWDTYYKWVRDWEKEDDCLKESPRVFCHNDTQYGNLLRLRTTQPGMLPHQQIIVVDFEYASPNCAAFDIANHFCEWTTDYLGSNPALLKPSRFPTRAERDNFYLAYLQSGLVLDNRSSRADPETPTGSSGQLVDSPSSTPALSRHNSQAQISRHGSLTQMQSKTPPLAQFARRGSAVLPDAMDLLEEQVRRWMPASHGMWAIWALVQARDDVERINRRMEGKRQDGEEEEEDVMEFDYLLYASDRIRIFREACQELGVF</sequence>
<evidence type="ECO:0000256" key="2">
    <source>
        <dbReference type="SAM" id="Coils"/>
    </source>
</evidence>
<evidence type="ECO:0000256" key="3">
    <source>
        <dbReference type="SAM" id="MobiDB-lite"/>
    </source>
</evidence>
<feature type="compositionally biased region" description="Polar residues" evidence="3">
    <location>
        <begin position="18"/>
        <end position="27"/>
    </location>
</feature>
<dbReference type="GO" id="GO:0004103">
    <property type="term" value="F:choline kinase activity"/>
    <property type="evidence" value="ECO:0007669"/>
    <property type="project" value="TreeGrafter"/>
</dbReference>
<comment type="caution">
    <text evidence="4">The sequence shown here is derived from an EMBL/GenBank/DDBJ whole genome shotgun (WGS) entry which is preliminary data.</text>
</comment>
<dbReference type="Gene3D" id="3.30.200.20">
    <property type="entry name" value="Phosphorylase Kinase, domain 1"/>
    <property type="match status" value="1"/>
</dbReference>
<reference evidence="4 5" key="1">
    <citation type="journal article" date="2011" name="PLoS Pathog.">
        <title>Endophytic Life Strategies Decoded by Genome and Transcriptome Analyses of the Mutualistic Root Symbiont Piriformospora indica.</title>
        <authorList>
            <person name="Zuccaro A."/>
            <person name="Lahrmann U."/>
            <person name="Guldener U."/>
            <person name="Langen G."/>
            <person name="Pfiffi S."/>
            <person name="Biedenkopf D."/>
            <person name="Wong P."/>
            <person name="Samans B."/>
            <person name="Grimm C."/>
            <person name="Basiewicz M."/>
            <person name="Murat C."/>
            <person name="Martin F."/>
            <person name="Kogel K.H."/>
        </authorList>
    </citation>
    <scope>NUCLEOTIDE SEQUENCE [LARGE SCALE GENOMIC DNA]</scope>
    <source>
        <strain evidence="4 5">DSM 11827</strain>
    </source>
</reference>
<dbReference type="eggNOG" id="KOG2686">
    <property type="taxonomic scope" value="Eukaryota"/>
</dbReference>
<dbReference type="GO" id="GO:0004305">
    <property type="term" value="F:ethanolamine kinase activity"/>
    <property type="evidence" value="ECO:0007669"/>
    <property type="project" value="TreeGrafter"/>
</dbReference>
<dbReference type="Proteomes" id="UP000007148">
    <property type="component" value="Unassembled WGS sequence"/>
</dbReference>
<organism evidence="4 5">
    <name type="scientific">Serendipita indica (strain DSM 11827)</name>
    <name type="common">Root endophyte fungus</name>
    <name type="synonym">Piriformospora indica</name>
    <dbReference type="NCBI Taxonomy" id="1109443"/>
    <lineage>
        <taxon>Eukaryota</taxon>
        <taxon>Fungi</taxon>
        <taxon>Dikarya</taxon>
        <taxon>Basidiomycota</taxon>
        <taxon>Agaricomycotina</taxon>
        <taxon>Agaricomycetes</taxon>
        <taxon>Sebacinales</taxon>
        <taxon>Serendipitaceae</taxon>
        <taxon>Serendipita</taxon>
    </lineage>
</organism>
<evidence type="ECO:0000313" key="5">
    <source>
        <dbReference type="Proteomes" id="UP000007148"/>
    </source>
</evidence>
<dbReference type="EMBL" id="CAFZ01000006">
    <property type="protein sequence ID" value="CCA66852.1"/>
    <property type="molecule type" value="Genomic_DNA"/>
</dbReference>
<dbReference type="PANTHER" id="PTHR22603">
    <property type="entry name" value="CHOLINE/ETHANOALAMINE KINASE"/>
    <property type="match status" value="1"/>
</dbReference>
<name>G4T685_SERID</name>
<accession>G4T685</accession>
<dbReference type="InterPro" id="IPR011009">
    <property type="entry name" value="Kinase-like_dom_sf"/>
</dbReference>
<proteinExistence type="inferred from homology"/>
<dbReference type="HOGENOM" id="CLU_012712_5_1_1"/>
<dbReference type="FunCoup" id="G4T685">
    <property type="interactions" value="312"/>
</dbReference>
<dbReference type="PANTHER" id="PTHR22603:SF93">
    <property type="entry name" value="RE24176P"/>
    <property type="match status" value="1"/>
</dbReference>
<dbReference type="STRING" id="1109443.G4T685"/>
<feature type="region of interest" description="Disordered" evidence="3">
    <location>
        <begin position="1"/>
        <end position="52"/>
    </location>
</feature>
<keyword evidence="5" id="KW-1185">Reference proteome</keyword>
<dbReference type="Gene3D" id="3.90.1200.10">
    <property type="match status" value="2"/>
</dbReference>
<dbReference type="AlphaFoldDB" id="G4T685"/>
<feature type="compositionally biased region" description="Polar residues" evidence="3">
    <location>
        <begin position="428"/>
        <end position="467"/>
    </location>
</feature>
<dbReference type="GO" id="GO:0005737">
    <property type="term" value="C:cytoplasm"/>
    <property type="evidence" value="ECO:0007669"/>
    <property type="project" value="TreeGrafter"/>
</dbReference>
<evidence type="ECO:0008006" key="6">
    <source>
        <dbReference type="Google" id="ProtNLM"/>
    </source>
</evidence>
<protein>
    <recommendedName>
        <fullName evidence="6">Choline kinase</fullName>
    </recommendedName>
</protein>
<gene>
    <name evidence="4" type="ORF">PIIN_00614</name>
</gene>
<evidence type="ECO:0000256" key="1">
    <source>
        <dbReference type="ARBA" id="ARBA00038211"/>
    </source>
</evidence>
<comment type="similarity">
    <text evidence="1">Belongs to the choline/ethanolamine kinase family.</text>
</comment>
<dbReference type="SUPFAM" id="SSF56112">
    <property type="entry name" value="Protein kinase-like (PK-like)"/>
    <property type="match status" value="1"/>
</dbReference>
<feature type="region of interest" description="Disordered" evidence="3">
    <location>
        <begin position="419"/>
        <end position="469"/>
    </location>
</feature>
<dbReference type="OrthoDB" id="10267235at2759"/>
<dbReference type="OMA" id="SHERTWP"/>
<feature type="coiled-coil region" evidence="2">
    <location>
        <begin position="508"/>
        <end position="535"/>
    </location>
</feature>
<dbReference type="GO" id="GO:0006646">
    <property type="term" value="P:phosphatidylethanolamine biosynthetic process"/>
    <property type="evidence" value="ECO:0007669"/>
    <property type="project" value="TreeGrafter"/>
</dbReference>
<keyword evidence="2" id="KW-0175">Coiled coil</keyword>
<dbReference type="CDD" id="cd05157">
    <property type="entry name" value="ETNK_euk"/>
    <property type="match status" value="1"/>
</dbReference>
<dbReference type="Pfam" id="PF01633">
    <property type="entry name" value="Choline_kinase"/>
    <property type="match status" value="1"/>
</dbReference>
<dbReference type="InParanoid" id="G4T685"/>